<dbReference type="AlphaFoldDB" id="A0A1E5GH21"/>
<gene>
    <name evidence="1" type="ORF">BCR21_07290</name>
</gene>
<name>A0A1E5GH21_9ENTE</name>
<reference evidence="2" key="1">
    <citation type="submission" date="2016-09" db="EMBL/GenBank/DDBJ databases">
        <authorList>
            <person name="Gulvik C.A."/>
        </authorList>
    </citation>
    <scope>NUCLEOTIDE SEQUENCE [LARGE SCALE GENOMIC DNA]</scope>
    <source>
        <strain evidence="2">DSM 23328</strain>
    </source>
</reference>
<sequence>MENNKIKSILCGLSEQERVKIEDFLLSEIDDENLQETIDFINSDNETKIKEYKDILYEGDQYEGVFLEGNQYLLSNTESKVLIIDVLSEEHGVDKSNTRVQLNRENFIDLIKNRKEVIDCIRNMHQQK</sequence>
<evidence type="ECO:0000313" key="2">
    <source>
        <dbReference type="Proteomes" id="UP000094068"/>
    </source>
</evidence>
<accession>A0A1E5GH21</accession>
<dbReference type="Proteomes" id="UP000094068">
    <property type="component" value="Unassembled WGS sequence"/>
</dbReference>
<protein>
    <submittedName>
        <fullName evidence="1">Uncharacterized protein</fullName>
    </submittedName>
</protein>
<comment type="caution">
    <text evidence="1">The sequence shown here is derived from an EMBL/GenBank/DDBJ whole genome shotgun (WGS) entry which is preliminary data.</text>
</comment>
<organism evidence="1 2">
    <name type="scientific">Enterococcus ureasiticus</name>
    <dbReference type="NCBI Taxonomy" id="903984"/>
    <lineage>
        <taxon>Bacteria</taxon>
        <taxon>Bacillati</taxon>
        <taxon>Bacillota</taxon>
        <taxon>Bacilli</taxon>
        <taxon>Lactobacillales</taxon>
        <taxon>Enterococcaceae</taxon>
        <taxon>Enterococcus</taxon>
    </lineage>
</organism>
<dbReference type="STRING" id="903984.BCR21_07290"/>
<proteinExistence type="predicted"/>
<dbReference type="EMBL" id="MIJZ01000012">
    <property type="protein sequence ID" value="OEG12033.1"/>
    <property type="molecule type" value="Genomic_DNA"/>
</dbReference>
<evidence type="ECO:0000313" key="1">
    <source>
        <dbReference type="EMBL" id="OEG12033.1"/>
    </source>
</evidence>
<dbReference type="RefSeq" id="WP_069645886.1">
    <property type="nucleotide sequence ID" value="NZ_MIJZ01000012.1"/>
</dbReference>
<dbReference type="OrthoDB" id="1827292at2"/>
<keyword evidence="2" id="KW-1185">Reference proteome</keyword>